<sequence>MKTAKLFKRSRCGLEERLVWQCASLLLSYPDHSRFDTAERLLAHVDGSAAERLSRTLAALRAVDSLRAAQDYVATFDLRRRATMYLTYWTAGDTRNRGNAMLAFAQAYRAAGTTPPDDEAPDHLPVVLEFAAVVAPEAGFRLLTDHRVPIEVLHRALREADSPYADTVAAVLATLPAATDTDVIRARKLAADGPPAEAVGLQPFTLTVPPRRTQGGS</sequence>
<dbReference type="AlphaFoldDB" id="A0A5Q5BGL7"/>
<protein>
    <submittedName>
        <fullName evidence="2">Respiratory nitrate reductase chaperone NarJ</fullName>
    </submittedName>
</protein>
<dbReference type="EMBL" id="CP000384">
    <property type="protein sequence ID" value="ABG07373.1"/>
    <property type="molecule type" value="Genomic_DNA"/>
</dbReference>
<organism evidence="2">
    <name type="scientific">Mycobacterium sp. (strain MCS)</name>
    <dbReference type="NCBI Taxonomy" id="164756"/>
    <lineage>
        <taxon>Bacteria</taxon>
        <taxon>Bacillati</taxon>
        <taxon>Actinomycetota</taxon>
        <taxon>Actinomycetes</taxon>
        <taxon>Mycobacteriales</taxon>
        <taxon>Mycobacteriaceae</taxon>
        <taxon>Mycobacterium</taxon>
    </lineage>
</organism>
<accession>A0A5Q5BGL7</accession>
<dbReference type="GO" id="GO:0051082">
    <property type="term" value="F:unfolded protein binding"/>
    <property type="evidence" value="ECO:0007669"/>
    <property type="project" value="InterPro"/>
</dbReference>
<dbReference type="KEGG" id="mmc:Mmcs_1261"/>
<reference evidence="2" key="1">
    <citation type="submission" date="2006-06" db="EMBL/GenBank/DDBJ databases">
        <title>Complete sequence of chromosome of Mycobacterium sp. MCS.</title>
        <authorList>
            <consortium name="US DOE Joint Genome Institute"/>
            <person name="Copeland A."/>
            <person name="Lucas S."/>
            <person name="Lapidus A."/>
            <person name="Barry K."/>
            <person name="Detter J.C."/>
            <person name="Glavina del Rio T."/>
            <person name="Hammon N."/>
            <person name="Israni S."/>
            <person name="Dalin E."/>
            <person name="Tice H."/>
            <person name="Pitluck S."/>
            <person name="Martinez M."/>
            <person name="Schmutz J."/>
            <person name="Larimer F."/>
            <person name="Land M."/>
            <person name="Hauser L."/>
            <person name="Kyrpides N."/>
            <person name="Kim E."/>
            <person name="Miller C.D."/>
            <person name="Hughes J.E."/>
            <person name="Anderson A.J."/>
            <person name="Sims R.C."/>
            <person name="Richardson P."/>
        </authorList>
    </citation>
    <scope>NUCLEOTIDE SEQUENCE [LARGE SCALE GENOMIC DNA]</scope>
    <source>
        <strain evidence="2">MCS</strain>
    </source>
</reference>
<evidence type="ECO:0000313" key="2">
    <source>
        <dbReference type="EMBL" id="ABG07373.1"/>
    </source>
</evidence>
<dbReference type="SUPFAM" id="SSF89155">
    <property type="entry name" value="TorD-like"/>
    <property type="match status" value="1"/>
</dbReference>
<name>A0A5Q5BGL7_MYCSS</name>
<dbReference type="GO" id="GO:0042128">
    <property type="term" value="P:nitrate assimilation"/>
    <property type="evidence" value="ECO:0007669"/>
    <property type="project" value="UniProtKB-KW"/>
</dbReference>
<dbReference type="Gene3D" id="1.10.3480.10">
    <property type="entry name" value="TorD-like"/>
    <property type="match status" value="1"/>
</dbReference>
<proteinExistence type="predicted"/>
<evidence type="ECO:0000256" key="1">
    <source>
        <dbReference type="ARBA" id="ARBA00023063"/>
    </source>
</evidence>
<dbReference type="InterPro" id="IPR020945">
    <property type="entry name" value="DMSO/NO3_reduct_chaperone"/>
</dbReference>
<dbReference type="PANTHER" id="PTHR43680:SF2">
    <property type="entry name" value="NITRATE REDUCTASE MOLYBDENUM COFACTOR ASSEMBLY CHAPERONE NARJ"/>
    <property type="match status" value="1"/>
</dbReference>
<dbReference type="PANTHER" id="PTHR43680">
    <property type="entry name" value="NITRATE REDUCTASE MOLYBDENUM COFACTOR ASSEMBLY CHAPERONE"/>
    <property type="match status" value="1"/>
</dbReference>
<keyword evidence="1" id="KW-0534">Nitrate assimilation</keyword>
<dbReference type="InterPro" id="IPR003765">
    <property type="entry name" value="NO3_reductase_chaperone_NarJ"/>
</dbReference>
<dbReference type="InterPro" id="IPR036411">
    <property type="entry name" value="TorD-like_sf"/>
</dbReference>
<dbReference type="GO" id="GO:0051131">
    <property type="term" value="P:chaperone-mediated protein complex assembly"/>
    <property type="evidence" value="ECO:0007669"/>
    <property type="project" value="InterPro"/>
</dbReference>
<dbReference type="NCBIfam" id="TIGR00684">
    <property type="entry name" value="narJ"/>
    <property type="match status" value="1"/>
</dbReference>
<gene>
    <name evidence="2" type="ordered locus">Mmcs_1261</name>
</gene>
<dbReference type="Pfam" id="PF02613">
    <property type="entry name" value="Nitrate_red_del"/>
    <property type="match status" value="1"/>
</dbReference>
<dbReference type="GO" id="GO:0016530">
    <property type="term" value="F:metallochaperone activity"/>
    <property type="evidence" value="ECO:0007669"/>
    <property type="project" value="TreeGrafter"/>
</dbReference>